<protein>
    <submittedName>
        <fullName evidence="1 2">Uncharacterized protein</fullName>
    </submittedName>
</protein>
<dbReference type="EMBL" id="CM001220">
    <property type="protein sequence ID" value="KEH29284.1"/>
    <property type="molecule type" value="Genomic_DNA"/>
</dbReference>
<organism evidence="1 3">
    <name type="scientific">Medicago truncatula</name>
    <name type="common">Barrel medic</name>
    <name type="synonym">Medicago tribuloides</name>
    <dbReference type="NCBI Taxonomy" id="3880"/>
    <lineage>
        <taxon>Eukaryota</taxon>
        <taxon>Viridiplantae</taxon>
        <taxon>Streptophyta</taxon>
        <taxon>Embryophyta</taxon>
        <taxon>Tracheophyta</taxon>
        <taxon>Spermatophyta</taxon>
        <taxon>Magnoliopsida</taxon>
        <taxon>eudicotyledons</taxon>
        <taxon>Gunneridae</taxon>
        <taxon>Pentapetalae</taxon>
        <taxon>rosids</taxon>
        <taxon>fabids</taxon>
        <taxon>Fabales</taxon>
        <taxon>Fabaceae</taxon>
        <taxon>Papilionoideae</taxon>
        <taxon>50 kb inversion clade</taxon>
        <taxon>NPAAA clade</taxon>
        <taxon>Hologalegina</taxon>
        <taxon>IRL clade</taxon>
        <taxon>Trifolieae</taxon>
        <taxon>Medicago</taxon>
    </lineage>
</organism>
<evidence type="ECO:0000313" key="1">
    <source>
        <dbReference type="EMBL" id="KEH29284.1"/>
    </source>
</evidence>
<reference evidence="2" key="3">
    <citation type="submission" date="2015-04" db="UniProtKB">
        <authorList>
            <consortium name="EnsemblPlants"/>
        </authorList>
    </citation>
    <scope>IDENTIFICATION</scope>
    <source>
        <strain evidence="2">cv. Jemalong A17</strain>
    </source>
</reference>
<name>A0A072UHR2_MEDTR</name>
<gene>
    <name evidence="1" type="ordered locus">MTR_4g033115</name>
</gene>
<sequence>MMNSDEDHQERNNILKFRMFTQNFKQVLESNLGIGKSKLGFWGEKWVFPESCTVAASPVSCSCVFFTCFRFELGFGVNIEVVDNCVSFPVALV</sequence>
<reference evidence="1 3" key="2">
    <citation type="journal article" date="2014" name="BMC Genomics">
        <title>An improved genome release (version Mt4.0) for the model legume Medicago truncatula.</title>
        <authorList>
            <person name="Tang H."/>
            <person name="Krishnakumar V."/>
            <person name="Bidwell S."/>
            <person name="Rosen B."/>
            <person name="Chan A."/>
            <person name="Zhou S."/>
            <person name="Gentzbittel L."/>
            <person name="Childs K.L."/>
            <person name="Yandell M."/>
            <person name="Gundlach H."/>
            <person name="Mayer K.F."/>
            <person name="Schwartz D.C."/>
            <person name="Town C.D."/>
        </authorList>
    </citation>
    <scope>GENOME REANNOTATION</scope>
    <source>
        <strain evidence="1">A17</strain>
        <strain evidence="2 3">cv. Jemalong A17</strain>
    </source>
</reference>
<dbReference type="Proteomes" id="UP000002051">
    <property type="component" value="Chromosome 4"/>
</dbReference>
<reference evidence="1 3" key="1">
    <citation type="journal article" date="2011" name="Nature">
        <title>The Medicago genome provides insight into the evolution of rhizobial symbioses.</title>
        <authorList>
            <person name="Young N.D."/>
            <person name="Debelle F."/>
            <person name="Oldroyd G.E."/>
            <person name="Geurts R."/>
            <person name="Cannon S.B."/>
            <person name="Udvardi M.K."/>
            <person name="Benedito V.A."/>
            <person name="Mayer K.F."/>
            <person name="Gouzy J."/>
            <person name="Schoof H."/>
            <person name="Van de Peer Y."/>
            <person name="Proost S."/>
            <person name="Cook D.R."/>
            <person name="Meyers B.C."/>
            <person name="Spannagl M."/>
            <person name="Cheung F."/>
            <person name="De Mita S."/>
            <person name="Krishnakumar V."/>
            <person name="Gundlach H."/>
            <person name="Zhou S."/>
            <person name="Mudge J."/>
            <person name="Bharti A.K."/>
            <person name="Murray J.D."/>
            <person name="Naoumkina M.A."/>
            <person name="Rosen B."/>
            <person name="Silverstein K.A."/>
            <person name="Tang H."/>
            <person name="Rombauts S."/>
            <person name="Zhao P.X."/>
            <person name="Zhou P."/>
            <person name="Barbe V."/>
            <person name="Bardou P."/>
            <person name="Bechner M."/>
            <person name="Bellec A."/>
            <person name="Berger A."/>
            <person name="Berges H."/>
            <person name="Bidwell S."/>
            <person name="Bisseling T."/>
            <person name="Choisne N."/>
            <person name="Couloux A."/>
            <person name="Denny R."/>
            <person name="Deshpande S."/>
            <person name="Dai X."/>
            <person name="Doyle J.J."/>
            <person name="Dudez A.M."/>
            <person name="Farmer A.D."/>
            <person name="Fouteau S."/>
            <person name="Franken C."/>
            <person name="Gibelin C."/>
            <person name="Gish J."/>
            <person name="Goldstein S."/>
            <person name="Gonzalez A.J."/>
            <person name="Green P.J."/>
            <person name="Hallab A."/>
            <person name="Hartog M."/>
            <person name="Hua A."/>
            <person name="Humphray S.J."/>
            <person name="Jeong D.H."/>
            <person name="Jing Y."/>
            <person name="Jocker A."/>
            <person name="Kenton S.M."/>
            <person name="Kim D.J."/>
            <person name="Klee K."/>
            <person name="Lai H."/>
            <person name="Lang C."/>
            <person name="Lin S."/>
            <person name="Macmil S.L."/>
            <person name="Magdelenat G."/>
            <person name="Matthews L."/>
            <person name="McCorrison J."/>
            <person name="Monaghan E.L."/>
            <person name="Mun J.H."/>
            <person name="Najar F.Z."/>
            <person name="Nicholson C."/>
            <person name="Noirot C."/>
            <person name="O'Bleness M."/>
            <person name="Paule C.R."/>
            <person name="Poulain J."/>
            <person name="Prion F."/>
            <person name="Qin B."/>
            <person name="Qu C."/>
            <person name="Retzel E.F."/>
            <person name="Riddle C."/>
            <person name="Sallet E."/>
            <person name="Samain S."/>
            <person name="Samson N."/>
            <person name="Sanders I."/>
            <person name="Saurat O."/>
            <person name="Scarpelli C."/>
            <person name="Schiex T."/>
            <person name="Segurens B."/>
            <person name="Severin A.J."/>
            <person name="Sherrier D.J."/>
            <person name="Shi R."/>
            <person name="Sims S."/>
            <person name="Singer S.R."/>
            <person name="Sinharoy S."/>
            <person name="Sterck L."/>
            <person name="Viollet A."/>
            <person name="Wang B.B."/>
            <person name="Wang K."/>
            <person name="Wang M."/>
            <person name="Wang X."/>
            <person name="Warfsmann J."/>
            <person name="Weissenbach J."/>
            <person name="White D.D."/>
            <person name="White J.D."/>
            <person name="Wiley G.B."/>
            <person name="Wincker P."/>
            <person name="Xing Y."/>
            <person name="Yang L."/>
            <person name="Yao Z."/>
            <person name="Ying F."/>
            <person name="Zhai J."/>
            <person name="Zhou L."/>
            <person name="Zuber A."/>
            <person name="Denarie J."/>
            <person name="Dixon R.A."/>
            <person name="May G.D."/>
            <person name="Schwartz D.C."/>
            <person name="Rogers J."/>
            <person name="Quetier F."/>
            <person name="Town C.D."/>
            <person name="Roe B.A."/>
        </authorList>
    </citation>
    <scope>NUCLEOTIDE SEQUENCE [LARGE SCALE GENOMIC DNA]</scope>
    <source>
        <strain evidence="1">A17</strain>
        <strain evidence="2 3">cv. Jemalong A17</strain>
    </source>
</reference>
<dbReference type="AlphaFoldDB" id="A0A072UHR2"/>
<proteinExistence type="predicted"/>
<dbReference type="EnsemblPlants" id="KEH29284">
    <property type="protein sequence ID" value="KEH29284"/>
    <property type="gene ID" value="MTR_4g033115"/>
</dbReference>
<accession>A0A072UHR2</accession>
<dbReference type="HOGENOM" id="CLU_145669_1_0_1"/>
<evidence type="ECO:0000313" key="3">
    <source>
        <dbReference type="Proteomes" id="UP000002051"/>
    </source>
</evidence>
<keyword evidence="3" id="KW-1185">Reference proteome</keyword>
<evidence type="ECO:0000313" key="2">
    <source>
        <dbReference type="EnsemblPlants" id="KEH29284"/>
    </source>
</evidence>